<evidence type="ECO:0000256" key="1">
    <source>
        <dbReference type="SAM" id="MobiDB-lite"/>
    </source>
</evidence>
<gene>
    <name evidence="2" type="ORF">SAMN02745223_02762</name>
</gene>
<evidence type="ECO:0000313" key="3">
    <source>
        <dbReference type="Proteomes" id="UP000184533"/>
    </source>
</evidence>
<name>A0A1M5C2A3_9HYPH</name>
<dbReference type="AlphaFoldDB" id="A0A1M5C2A3"/>
<organism evidence="2 3">
    <name type="scientific">Devosia limi DSM 17137</name>
    <dbReference type="NCBI Taxonomy" id="1121477"/>
    <lineage>
        <taxon>Bacteria</taxon>
        <taxon>Pseudomonadati</taxon>
        <taxon>Pseudomonadota</taxon>
        <taxon>Alphaproteobacteria</taxon>
        <taxon>Hyphomicrobiales</taxon>
        <taxon>Devosiaceae</taxon>
        <taxon>Devosia</taxon>
    </lineage>
</organism>
<sequence>MKAALIEPFAIACMMDVYFRTIEGQEPNAEWDAKLSGMSKQFAKIKDKAAGWQQTAPPRTGGSTMQGGATT</sequence>
<dbReference type="RefSeq" id="WP_342020938.1">
    <property type="nucleotide sequence ID" value="NZ_FQVC01000008.1"/>
</dbReference>
<dbReference type="EMBL" id="FQVC01000008">
    <property type="protein sequence ID" value="SHF48552.1"/>
    <property type="molecule type" value="Genomic_DNA"/>
</dbReference>
<feature type="compositionally biased region" description="Polar residues" evidence="1">
    <location>
        <begin position="52"/>
        <end position="71"/>
    </location>
</feature>
<dbReference type="Proteomes" id="UP000184533">
    <property type="component" value="Unassembled WGS sequence"/>
</dbReference>
<protein>
    <submittedName>
        <fullName evidence="2">Uncharacterized protein</fullName>
    </submittedName>
</protein>
<feature type="region of interest" description="Disordered" evidence="1">
    <location>
        <begin position="48"/>
        <end position="71"/>
    </location>
</feature>
<reference evidence="2 3" key="1">
    <citation type="submission" date="2016-11" db="EMBL/GenBank/DDBJ databases">
        <authorList>
            <person name="Jaros S."/>
            <person name="Januszkiewicz K."/>
            <person name="Wedrychowicz H."/>
        </authorList>
    </citation>
    <scope>NUCLEOTIDE SEQUENCE [LARGE SCALE GENOMIC DNA]</scope>
    <source>
        <strain evidence="2 3">DSM 17137</strain>
    </source>
</reference>
<proteinExistence type="predicted"/>
<accession>A0A1M5C2A3</accession>
<evidence type="ECO:0000313" key="2">
    <source>
        <dbReference type="EMBL" id="SHF48552.1"/>
    </source>
</evidence>